<dbReference type="KEGG" id="cme:CYME_CML279C"/>
<dbReference type="HOGENOM" id="CLU_904171_0_0_1"/>
<reference evidence="2 3" key="2">
    <citation type="journal article" date="2007" name="BMC Biol.">
        <title>A 100%-complete sequence reveals unusually simple genomic features in the hot-spring red alga Cyanidioschyzon merolae.</title>
        <authorList>
            <person name="Nozaki H."/>
            <person name="Takano H."/>
            <person name="Misumi O."/>
            <person name="Terasawa K."/>
            <person name="Matsuzaki M."/>
            <person name="Maruyama S."/>
            <person name="Nishida K."/>
            <person name="Yagisawa F."/>
            <person name="Yoshida Y."/>
            <person name="Fujiwara T."/>
            <person name="Takio S."/>
            <person name="Tamura K."/>
            <person name="Chung S.J."/>
            <person name="Nakamura S."/>
            <person name="Kuroiwa H."/>
            <person name="Tanaka K."/>
            <person name="Sato N."/>
            <person name="Kuroiwa T."/>
        </authorList>
    </citation>
    <scope>NUCLEOTIDE SEQUENCE [LARGE SCALE GENOMIC DNA]</scope>
    <source>
        <strain evidence="2 3">10D</strain>
    </source>
</reference>
<proteinExistence type="predicted"/>
<dbReference type="GeneID" id="16994685"/>
<dbReference type="Gramene" id="CML279CT">
    <property type="protein sequence ID" value="CML279CT"/>
    <property type="gene ID" value="CML279C"/>
</dbReference>
<feature type="compositionally biased region" description="Polar residues" evidence="1">
    <location>
        <begin position="284"/>
        <end position="295"/>
    </location>
</feature>
<protein>
    <submittedName>
        <fullName evidence="2">Uncharacterized protein</fullName>
    </submittedName>
</protein>
<dbReference type="Proteomes" id="UP000007014">
    <property type="component" value="Chromosome 12"/>
</dbReference>
<accession>M1V5L1</accession>
<dbReference type="OrthoDB" id="10500844at2759"/>
<sequence length="308" mass="33631">MATSVSESELQLLPHWLSCIHAKRSTWTCSQDYARFVRLLRDISLELYVARNQPNVLVQLARYGSACTRVVNDLITVWSVPLLHESVSRAVIRFLVVCQTGSGPEQVKRRALAWARHLLRLAVSPAINATFIDEGLGSARVVDELCTVIGAMGCQARIPAELGVLIPSLIQGACCADLVAALVPTIAAMLESQATSPAWRHAVRCAFTWEDAETKYCAFRDGLSATLQNMLLAADAQLLCQCLQSPEALLKTPLDHLSERFDHIRLFLRLQHGADPDTKASADDVNTVSTQNQSGPDLATTPRAGTMT</sequence>
<reference evidence="2 3" key="1">
    <citation type="journal article" date="2004" name="Nature">
        <title>Genome sequence of the ultrasmall unicellular red alga Cyanidioschyzon merolae 10D.</title>
        <authorList>
            <person name="Matsuzaki M."/>
            <person name="Misumi O."/>
            <person name="Shin-i T."/>
            <person name="Maruyama S."/>
            <person name="Takahara M."/>
            <person name="Miyagishima S."/>
            <person name="Mori T."/>
            <person name="Nishida K."/>
            <person name="Yagisawa F."/>
            <person name="Nishida K."/>
            <person name="Yoshida Y."/>
            <person name="Nishimura Y."/>
            <person name="Nakao S."/>
            <person name="Kobayashi T."/>
            <person name="Momoyama Y."/>
            <person name="Higashiyama T."/>
            <person name="Minoda A."/>
            <person name="Sano M."/>
            <person name="Nomoto H."/>
            <person name="Oishi K."/>
            <person name="Hayashi H."/>
            <person name="Ohta F."/>
            <person name="Nishizaka S."/>
            <person name="Haga S."/>
            <person name="Miura S."/>
            <person name="Morishita T."/>
            <person name="Kabeya Y."/>
            <person name="Terasawa K."/>
            <person name="Suzuki Y."/>
            <person name="Ishii Y."/>
            <person name="Asakawa S."/>
            <person name="Takano H."/>
            <person name="Ohta N."/>
            <person name="Kuroiwa H."/>
            <person name="Tanaka K."/>
            <person name="Shimizu N."/>
            <person name="Sugano S."/>
            <person name="Sato N."/>
            <person name="Nozaki H."/>
            <person name="Ogasawara N."/>
            <person name="Kohara Y."/>
            <person name="Kuroiwa T."/>
        </authorList>
    </citation>
    <scope>NUCLEOTIDE SEQUENCE [LARGE SCALE GENOMIC DNA]</scope>
    <source>
        <strain evidence="2 3">10D</strain>
    </source>
</reference>
<organism evidence="2 3">
    <name type="scientific">Cyanidioschyzon merolae (strain NIES-3377 / 10D)</name>
    <name type="common">Unicellular red alga</name>
    <dbReference type="NCBI Taxonomy" id="280699"/>
    <lineage>
        <taxon>Eukaryota</taxon>
        <taxon>Rhodophyta</taxon>
        <taxon>Bangiophyceae</taxon>
        <taxon>Cyanidiales</taxon>
        <taxon>Cyanidiaceae</taxon>
        <taxon>Cyanidioschyzon</taxon>
    </lineage>
</organism>
<evidence type="ECO:0000256" key="1">
    <source>
        <dbReference type="SAM" id="MobiDB-lite"/>
    </source>
</evidence>
<dbReference type="AlphaFoldDB" id="M1V5L1"/>
<keyword evidence="3" id="KW-1185">Reference proteome</keyword>
<name>M1V5L1_CYAM1</name>
<evidence type="ECO:0000313" key="3">
    <source>
        <dbReference type="Proteomes" id="UP000007014"/>
    </source>
</evidence>
<feature type="region of interest" description="Disordered" evidence="1">
    <location>
        <begin position="276"/>
        <end position="308"/>
    </location>
</feature>
<evidence type="ECO:0000313" key="2">
    <source>
        <dbReference type="EMBL" id="BAM80860.1"/>
    </source>
</evidence>
<dbReference type="RefSeq" id="XP_005536896.1">
    <property type="nucleotide sequence ID" value="XM_005536839.1"/>
</dbReference>
<gene>
    <name evidence="2" type="ORF">CYME_CML279C</name>
</gene>
<dbReference type="EMBL" id="AP006494">
    <property type="protein sequence ID" value="BAM80860.1"/>
    <property type="molecule type" value="Genomic_DNA"/>
</dbReference>